<keyword evidence="1" id="KW-0472">Membrane</keyword>
<accession>A0ABR3A3H1</accession>
<keyword evidence="1" id="KW-1133">Transmembrane helix</keyword>
<dbReference type="EMBL" id="JBBXMP010000022">
    <property type="protein sequence ID" value="KAL0067844.1"/>
    <property type="molecule type" value="Genomic_DNA"/>
</dbReference>
<dbReference type="Proteomes" id="UP001437256">
    <property type="component" value="Unassembled WGS sequence"/>
</dbReference>
<gene>
    <name evidence="2" type="ORF">AAF712_005012</name>
</gene>
<keyword evidence="3" id="KW-1185">Reference proteome</keyword>
<evidence type="ECO:0000256" key="1">
    <source>
        <dbReference type="SAM" id="Phobius"/>
    </source>
</evidence>
<proteinExistence type="predicted"/>
<sequence length="182" mass="20068">MGTLYLYQLSQPSANLFTGQAIDFGLPYFVLSTSLNILLTILLCSRLIFHQRRIAKTLMRPQVPYMSIVAMLVESSAIYAVCSIIFHWDLRRRQHRVLNFLTCLGASTGHFPPPHHLPVARRKAWTSDNTVSALHAASNAAGSSTYINSLEPSPKSATAPTFSSLQKESVVAIQNSVGTIHD</sequence>
<organism evidence="2 3">
    <name type="scientific">Marasmius tenuissimus</name>
    <dbReference type="NCBI Taxonomy" id="585030"/>
    <lineage>
        <taxon>Eukaryota</taxon>
        <taxon>Fungi</taxon>
        <taxon>Dikarya</taxon>
        <taxon>Basidiomycota</taxon>
        <taxon>Agaricomycotina</taxon>
        <taxon>Agaricomycetes</taxon>
        <taxon>Agaricomycetidae</taxon>
        <taxon>Agaricales</taxon>
        <taxon>Marasmiineae</taxon>
        <taxon>Marasmiaceae</taxon>
        <taxon>Marasmius</taxon>
    </lineage>
</organism>
<evidence type="ECO:0000313" key="2">
    <source>
        <dbReference type="EMBL" id="KAL0067844.1"/>
    </source>
</evidence>
<feature type="transmembrane region" description="Helical" evidence="1">
    <location>
        <begin position="25"/>
        <end position="44"/>
    </location>
</feature>
<evidence type="ECO:0000313" key="3">
    <source>
        <dbReference type="Proteomes" id="UP001437256"/>
    </source>
</evidence>
<keyword evidence="1" id="KW-0812">Transmembrane</keyword>
<comment type="caution">
    <text evidence="2">The sequence shown here is derived from an EMBL/GenBank/DDBJ whole genome shotgun (WGS) entry which is preliminary data.</text>
</comment>
<reference evidence="2 3" key="1">
    <citation type="submission" date="2024-05" db="EMBL/GenBank/DDBJ databases">
        <title>A draft genome resource for the thread blight pathogen Marasmius tenuissimus strain MS-2.</title>
        <authorList>
            <person name="Yulfo-Soto G.E."/>
            <person name="Baruah I.K."/>
            <person name="Amoako-Attah I."/>
            <person name="Bukari Y."/>
            <person name="Meinhardt L.W."/>
            <person name="Bailey B.A."/>
            <person name="Cohen S.P."/>
        </authorList>
    </citation>
    <scope>NUCLEOTIDE SEQUENCE [LARGE SCALE GENOMIC DNA]</scope>
    <source>
        <strain evidence="2 3">MS-2</strain>
    </source>
</reference>
<protein>
    <submittedName>
        <fullName evidence="2">Uncharacterized protein</fullName>
    </submittedName>
</protein>
<name>A0ABR3A3H1_9AGAR</name>
<feature type="transmembrane region" description="Helical" evidence="1">
    <location>
        <begin position="65"/>
        <end position="88"/>
    </location>
</feature>